<evidence type="ECO:0000256" key="1">
    <source>
        <dbReference type="SAM" id="MobiDB-lite"/>
    </source>
</evidence>
<feature type="region of interest" description="Disordered" evidence="1">
    <location>
        <begin position="1"/>
        <end position="29"/>
    </location>
</feature>
<feature type="compositionally biased region" description="Basic and acidic residues" evidence="1">
    <location>
        <begin position="11"/>
        <end position="27"/>
    </location>
</feature>
<dbReference type="Proteomes" id="UP000192527">
    <property type="component" value="Chromosome"/>
</dbReference>
<dbReference type="AlphaFoldDB" id="A0A1W5ZRB0"/>
<name>A0A1W5ZRB0_9BACI</name>
<evidence type="ECO:0000313" key="2">
    <source>
        <dbReference type="EMBL" id="ARI75836.1"/>
    </source>
</evidence>
<protein>
    <submittedName>
        <fullName evidence="2">Uncharacterized protein</fullName>
    </submittedName>
</protein>
<dbReference type="EMBL" id="CP020772">
    <property type="protein sequence ID" value="ARI75836.1"/>
    <property type="molecule type" value="Genomic_DNA"/>
</dbReference>
<dbReference type="KEGG" id="hmn:HM131_02905"/>
<proteinExistence type="predicted"/>
<organism evidence="2 3">
    <name type="scientific">Halobacillus mangrovi</name>
    <dbReference type="NCBI Taxonomy" id="402384"/>
    <lineage>
        <taxon>Bacteria</taxon>
        <taxon>Bacillati</taxon>
        <taxon>Bacillota</taxon>
        <taxon>Bacilli</taxon>
        <taxon>Bacillales</taxon>
        <taxon>Bacillaceae</taxon>
        <taxon>Halobacillus</taxon>
    </lineage>
</organism>
<evidence type="ECO:0000313" key="3">
    <source>
        <dbReference type="Proteomes" id="UP000192527"/>
    </source>
</evidence>
<reference evidence="2 3" key="1">
    <citation type="submission" date="2017-04" db="EMBL/GenBank/DDBJ databases">
        <title>The whole genome sequencing and assembly of Halobacillus mangrovi strain.</title>
        <authorList>
            <person name="Lee S.-J."/>
            <person name="Park M.-K."/>
            <person name="Kim J.-Y."/>
            <person name="Lee Y.-J."/>
            <person name="Yi H."/>
            <person name="Bahn Y.-S."/>
            <person name="Kim J.F."/>
            <person name="Lee D.-W."/>
        </authorList>
    </citation>
    <scope>NUCLEOTIDE SEQUENCE [LARGE SCALE GENOMIC DNA]</scope>
    <source>
        <strain evidence="2 3">KTB 131</strain>
    </source>
</reference>
<keyword evidence="3" id="KW-1185">Reference proteome</keyword>
<accession>A0A1W5ZRB0</accession>
<gene>
    <name evidence="2" type="ORF">HM131_02905</name>
</gene>
<sequence>MENDETPVGEGPRRDPTESAANEEARQFPHRKASYFPSIPNAYHEWLRTEAILKLSLPYNCY</sequence>